<feature type="transmembrane region" description="Helical" evidence="5">
    <location>
        <begin position="83"/>
        <end position="100"/>
    </location>
</feature>
<feature type="transmembrane region" description="Helical" evidence="5">
    <location>
        <begin position="361"/>
        <end position="378"/>
    </location>
</feature>
<dbReference type="EMBL" id="LROS01000077">
    <property type="protein sequence ID" value="OBR89893.1"/>
    <property type="molecule type" value="Genomic_DNA"/>
</dbReference>
<evidence type="ECO:0000256" key="2">
    <source>
        <dbReference type="ARBA" id="ARBA00022692"/>
    </source>
</evidence>
<dbReference type="PANTHER" id="PTHR37422">
    <property type="entry name" value="TEICHURONIC ACID BIOSYNTHESIS PROTEIN TUAE"/>
    <property type="match status" value="1"/>
</dbReference>
<proteinExistence type="predicted"/>
<feature type="transmembrane region" description="Helical" evidence="5">
    <location>
        <begin position="112"/>
        <end position="134"/>
    </location>
</feature>
<feature type="transmembrane region" description="Helical" evidence="5">
    <location>
        <begin position="277"/>
        <end position="294"/>
    </location>
</feature>
<name>A0A1A6AIN7_9CLOT</name>
<dbReference type="AlphaFoldDB" id="A0A1A6AIN7"/>
<organism evidence="7 8">
    <name type="scientific">Clostridium ragsdalei P11</name>
    <dbReference type="NCBI Taxonomy" id="1353534"/>
    <lineage>
        <taxon>Bacteria</taxon>
        <taxon>Bacillati</taxon>
        <taxon>Bacillota</taxon>
        <taxon>Clostridia</taxon>
        <taxon>Eubacteriales</taxon>
        <taxon>Clostridiaceae</taxon>
        <taxon>Clostridium</taxon>
    </lineage>
</organism>
<sequence>MKLQKQNVFLFIFLLAAVPPYYLTKSSILKYTFDALQILGVLYMIFVCILKGKISHFFIVVLSFDLILIIVTSIGGQSVFNCLTFIIKNLIYVLLIMIYSKRNAQKFLKVSYDYFTVICLINFIYLLYGCFVLGKTSDDSLFITESNSITSPLIYSVVVGGLYNIIYGEKQKILSKRLFLLLICITITELLVWSATGMVGWFILLVYIFYVEFTGRIKSLPYFKLSVVAVLLNISIVFFNIQDKLSFLIECILQKSLTFTGRTYIWKINLEQIRQSWIIGYGYGYRAVGFFYAHNAILEFLIEGGIVLLVAFIWVVVIVGLKNKKDNQIYSSELPFLKASQFLIIAVFSFEIMMITELPSVIYFFSILELMYCLPYLLKSNTLKKG</sequence>
<dbReference type="GO" id="GO:0016020">
    <property type="term" value="C:membrane"/>
    <property type="evidence" value="ECO:0007669"/>
    <property type="project" value="UniProtKB-SubCell"/>
</dbReference>
<keyword evidence="8" id="KW-1185">Reference proteome</keyword>
<dbReference type="Pfam" id="PF04932">
    <property type="entry name" value="Wzy_C"/>
    <property type="match status" value="1"/>
</dbReference>
<feature type="domain" description="O-antigen ligase-related" evidence="6">
    <location>
        <begin position="181"/>
        <end position="313"/>
    </location>
</feature>
<feature type="transmembrane region" description="Helical" evidence="5">
    <location>
        <begin position="57"/>
        <end position="77"/>
    </location>
</feature>
<feature type="transmembrane region" description="Helical" evidence="5">
    <location>
        <begin position="29"/>
        <end position="50"/>
    </location>
</feature>
<feature type="transmembrane region" description="Helical" evidence="5">
    <location>
        <begin position="334"/>
        <end position="355"/>
    </location>
</feature>
<dbReference type="PANTHER" id="PTHR37422:SF17">
    <property type="entry name" value="O-ANTIGEN LIGASE"/>
    <property type="match status" value="1"/>
</dbReference>
<keyword evidence="3 5" id="KW-1133">Transmembrane helix</keyword>
<gene>
    <name evidence="7" type="ORF">CLRAG_38700</name>
</gene>
<evidence type="ECO:0000313" key="7">
    <source>
        <dbReference type="EMBL" id="OBR89893.1"/>
    </source>
</evidence>
<dbReference type="InterPro" id="IPR051533">
    <property type="entry name" value="WaaL-like"/>
</dbReference>
<feature type="transmembrane region" description="Helical" evidence="5">
    <location>
        <begin position="222"/>
        <end position="241"/>
    </location>
</feature>
<dbReference type="RefSeq" id="WP_167351593.1">
    <property type="nucleotide sequence ID" value="NZ_LROS01000077.1"/>
</dbReference>
<reference evidence="7 8" key="1">
    <citation type="journal article" date="2012" name="Front. Microbiol.">
        <title>Draft Genome Sequence of the Virulent Strain 01-B526 of the Fish Pathogen Aeromonas salmonicida.</title>
        <authorList>
            <person name="Charette S.J."/>
            <person name="Brochu F."/>
            <person name="Boyle B."/>
            <person name="Filion G."/>
            <person name="Tanaka K.H."/>
            <person name="Derome N."/>
        </authorList>
    </citation>
    <scope>NUCLEOTIDE SEQUENCE [LARGE SCALE GENOMIC DNA]</scope>
    <source>
        <strain evidence="7 8">P11</strain>
    </source>
</reference>
<feature type="transmembrane region" description="Helical" evidence="5">
    <location>
        <begin position="300"/>
        <end position="322"/>
    </location>
</feature>
<keyword evidence="4 5" id="KW-0472">Membrane</keyword>
<evidence type="ECO:0000259" key="6">
    <source>
        <dbReference type="Pfam" id="PF04932"/>
    </source>
</evidence>
<accession>A0A1A6AIN7</accession>
<dbReference type="PATRIC" id="fig|1353534.3.peg.3943"/>
<feature type="transmembrane region" description="Helical" evidence="5">
    <location>
        <begin position="7"/>
        <end position="23"/>
    </location>
</feature>
<comment type="caution">
    <text evidence="7">The sequence shown here is derived from an EMBL/GenBank/DDBJ whole genome shotgun (WGS) entry which is preliminary data.</text>
</comment>
<dbReference type="Proteomes" id="UP000093954">
    <property type="component" value="Unassembled WGS sequence"/>
</dbReference>
<evidence type="ECO:0000256" key="4">
    <source>
        <dbReference type="ARBA" id="ARBA00023136"/>
    </source>
</evidence>
<feature type="transmembrane region" description="Helical" evidence="5">
    <location>
        <begin position="149"/>
        <end position="166"/>
    </location>
</feature>
<feature type="transmembrane region" description="Helical" evidence="5">
    <location>
        <begin position="178"/>
        <end position="210"/>
    </location>
</feature>
<keyword evidence="2 5" id="KW-0812">Transmembrane</keyword>
<evidence type="ECO:0000313" key="8">
    <source>
        <dbReference type="Proteomes" id="UP000093954"/>
    </source>
</evidence>
<protein>
    <recommendedName>
        <fullName evidence="6">O-antigen ligase-related domain-containing protein</fullName>
    </recommendedName>
</protein>
<evidence type="ECO:0000256" key="3">
    <source>
        <dbReference type="ARBA" id="ARBA00022989"/>
    </source>
</evidence>
<comment type="subcellular location">
    <subcellularLocation>
        <location evidence="1">Membrane</location>
        <topology evidence="1">Multi-pass membrane protein</topology>
    </subcellularLocation>
</comment>
<dbReference type="InterPro" id="IPR007016">
    <property type="entry name" value="O-antigen_ligase-rel_domated"/>
</dbReference>
<evidence type="ECO:0000256" key="5">
    <source>
        <dbReference type="SAM" id="Phobius"/>
    </source>
</evidence>
<evidence type="ECO:0000256" key="1">
    <source>
        <dbReference type="ARBA" id="ARBA00004141"/>
    </source>
</evidence>